<dbReference type="Gene3D" id="1.10.10.60">
    <property type="entry name" value="Homeodomain-like"/>
    <property type="match status" value="1"/>
</dbReference>
<evidence type="ECO:0000313" key="5">
    <source>
        <dbReference type="Proteomes" id="UP001591681"/>
    </source>
</evidence>
<keyword evidence="5" id="KW-1185">Reference proteome</keyword>
<dbReference type="PANTHER" id="PTHR47595">
    <property type="entry name" value="HEAT SHOCK 70 KDA PROTEIN 14"/>
    <property type="match status" value="1"/>
</dbReference>
<name>A0ABD1K2K1_9TELE</name>
<dbReference type="PROSITE" id="PS50090">
    <property type="entry name" value="MYB_LIKE"/>
    <property type="match status" value="1"/>
</dbReference>
<dbReference type="AlphaFoldDB" id="A0ABD1K2K1"/>
<sequence>MDNSRTTSHFWTDEETRLMITQLKELNILKFMDGRKRRNGELFKKIAQRMLQDGFPRTPEQVRVRWKNVKQAYFAFKRNNGINGQGRTSCPFFDLLEELFGSRPLSLAKHHGVDSGVARQTAETTMDPEEIIETTLLGSSPVSSSGASSPTRSAPACSPPPPLTPPPSSNPLRSTKVTADITGTRTQQTKKIRDVDVIVKEIREMNKKWEERMERSEAREEQLIATILQTNERMVAQLMEGMHTFQSRWSSPPFTSYSPQHFQEPQTCMKEEGD</sequence>
<dbReference type="InterPro" id="IPR001005">
    <property type="entry name" value="SANT/Myb"/>
</dbReference>
<feature type="compositionally biased region" description="Low complexity" evidence="2">
    <location>
        <begin position="139"/>
        <end position="156"/>
    </location>
</feature>
<dbReference type="PANTHER" id="PTHR47595:SF1">
    <property type="entry name" value="MYB_SANT-LIKE DNA-BINDING DOMAIN-CONTAINING PROTEIN"/>
    <property type="match status" value="1"/>
</dbReference>
<dbReference type="SMART" id="SM00717">
    <property type="entry name" value="SANT"/>
    <property type="match status" value="1"/>
</dbReference>
<accession>A0ABD1K2K1</accession>
<comment type="caution">
    <text evidence="4">The sequence shown here is derived from an EMBL/GenBank/DDBJ whole genome shotgun (WGS) entry which is preliminary data.</text>
</comment>
<reference evidence="4 5" key="1">
    <citation type="submission" date="2024-09" db="EMBL/GenBank/DDBJ databases">
        <title>A chromosome-level genome assembly of Gray's grenadier anchovy, Coilia grayii.</title>
        <authorList>
            <person name="Fu Z."/>
        </authorList>
    </citation>
    <scope>NUCLEOTIDE SEQUENCE [LARGE SCALE GENOMIC DNA]</scope>
    <source>
        <strain evidence="4">G4</strain>
        <tissue evidence="4">Muscle</tissue>
    </source>
</reference>
<feature type="compositionally biased region" description="Pro residues" evidence="2">
    <location>
        <begin position="157"/>
        <end position="169"/>
    </location>
</feature>
<dbReference type="Pfam" id="PF13837">
    <property type="entry name" value="Myb_DNA-bind_4"/>
    <property type="match status" value="1"/>
</dbReference>
<dbReference type="Proteomes" id="UP001591681">
    <property type="component" value="Unassembled WGS sequence"/>
</dbReference>
<feature type="compositionally biased region" description="Polar residues" evidence="2">
    <location>
        <begin position="250"/>
        <end position="266"/>
    </location>
</feature>
<evidence type="ECO:0000256" key="1">
    <source>
        <dbReference type="SAM" id="Coils"/>
    </source>
</evidence>
<dbReference type="InterPro" id="IPR044822">
    <property type="entry name" value="Myb_DNA-bind_4"/>
</dbReference>
<feature type="region of interest" description="Disordered" evidence="2">
    <location>
        <begin position="136"/>
        <end position="175"/>
    </location>
</feature>
<feature type="coiled-coil region" evidence="1">
    <location>
        <begin position="199"/>
        <end position="226"/>
    </location>
</feature>
<evidence type="ECO:0000313" key="4">
    <source>
        <dbReference type="EMBL" id="KAL2093369.1"/>
    </source>
</evidence>
<feature type="region of interest" description="Disordered" evidence="2">
    <location>
        <begin position="250"/>
        <end position="274"/>
    </location>
</feature>
<dbReference type="CDD" id="cd00167">
    <property type="entry name" value="SANT"/>
    <property type="match status" value="1"/>
</dbReference>
<keyword evidence="1" id="KW-0175">Coiled coil</keyword>
<organism evidence="4 5">
    <name type="scientific">Coilia grayii</name>
    <name type="common">Gray's grenadier anchovy</name>
    <dbReference type="NCBI Taxonomy" id="363190"/>
    <lineage>
        <taxon>Eukaryota</taxon>
        <taxon>Metazoa</taxon>
        <taxon>Chordata</taxon>
        <taxon>Craniata</taxon>
        <taxon>Vertebrata</taxon>
        <taxon>Euteleostomi</taxon>
        <taxon>Actinopterygii</taxon>
        <taxon>Neopterygii</taxon>
        <taxon>Teleostei</taxon>
        <taxon>Clupei</taxon>
        <taxon>Clupeiformes</taxon>
        <taxon>Clupeoidei</taxon>
        <taxon>Engraulidae</taxon>
        <taxon>Coilinae</taxon>
        <taxon>Coilia</taxon>
    </lineage>
</organism>
<feature type="domain" description="Myb-like" evidence="3">
    <location>
        <begin position="11"/>
        <end position="70"/>
    </location>
</feature>
<evidence type="ECO:0000259" key="3">
    <source>
        <dbReference type="PROSITE" id="PS50090"/>
    </source>
</evidence>
<proteinExistence type="predicted"/>
<dbReference type="EMBL" id="JBHFQA010000009">
    <property type="protein sequence ID" value="KAL2093369.1"/>
    <property type="molecule type" value="Genomic_DNA"/>
</dbReference>
<gene>
    <name evidence="4" type="ORF">ACEWY4_010681</name>
</gene>
<protein>
    <recommendedName>
        <fullName evidence="3">Myb-like domain-containing protein</fullName>
    </recommendedName>
</protein>
<evidence type="ECO:0000256" key="2">
    <source>
        <dbReference type="SAM" id="MobiDB-lite"/>
    </source>
</evidence>